<keyword evidence="3" id="KW-1185">Reference proteome</keyword>
<dbReference type="PANTHER" id="PTHR10133:SF62">
    <property type="entry name" value="DNA POLYMERASE THETA"/>
    <property type="match status" value="1"/>
</dbReference>
<organism evidence="2 3">
    <name type="scientific">Paludisphaera mucosa</name>
    <dbReference type="NCBI Taxonomy" id="3030827"/>
    <lineage>
        <taxon>Bacteria</taxon>
        <taxon>Pseudomonadati</taxon>
        <taxon>Planctomycetota</taxon>
        <taxon>Planctomycetia</taxon>
        <taxon>Isosphaerales</taxon>
        <taxon>Isosphaeraceae</taxon>
        <taxon>Paludisphaera</taxon>
    </lineage>
</organism>
<feature type="domain" description="DNA-directed DNA polymerase family A palm" evidence="1">
    <location>
        <begin position="281"/>
        <end position="642"/>
    </location>
</feature>
<accession>A0ABT6FJL1</accession>
<dbReference type="InterPro" id="IPR043502">
    <property type="entry name" value="DNA/RNA_pol_sf"/>
</dbReference>
<name>A0ABT6FJL1_9BACT</name>
<dbReference type="EMBL" id="JARRAG010000002">
    <property type="protein sequence ID" value="MDG3007570.1"/>
    <property type="molecule type" value="Genomic_DNA"/>
</dbReference>
<dbReference type="Gene3D" id="1.10.150.20">
    <property type="entry name" value="5' to 3' exonuclease, C-terminal subdomain"/>
    <property type="match status" value="2"/>
</dbReference>
<dbReference type="Proteomes" id="UP001216907">
    <property type="component" value="Unassembled WGS sequence"/>
</dbReference>
<dbReference type="InterPro" id="IPR002298">
    <property type="entry name" value="DNA_polymerase_A"/>
</dbReference>
<evidence type="ECO:0000313" key="3">
    <source>
        <dbReference type="Proteomes" id="UP001216907"/>
    </source>
</evidence>
<evidence type="ECO:0000313" key="2">
    <source>
        <dbReference type="EMBL" id="MDG3007570.1"/>
    </source>
</evidence>
<proteinExistence type="predicted"/>
<dbReference type="Gene3D" id="1.20.1060.10">
    <property type="entry name" value="Taq DNA Polymerase, Chain T, domain 4"/>
    <property type="match status" value="1"/>
</dbReference>
<gene>
    <name evidence="2" type="ORF">PZE19_27725</name>
</gene>
<dbReference type="Gene3D" id="3.30.70.370">
    <property type="match status" value="2"/>
</dbReference>
<comment type="caution">
    <text evidence="2">The sequence shown here is derived from an EMBL/GenBank/DDBJ whole genome shotgun (WGS) entry which is preliminary data.</text>
</comment>
<dbReference type="InterPro" id="IPR001098">
    <property type="entry name" value="DNA-dir_DNA_pol_A_palm_dom"/>
</dbReference>
<dbReference type="SUPFAM" id="SSF56672">
    <property type="entry name" value="DNA/RNA polymerases"/>
    <property type="match status" value="1"/>
</dbReference>
<reference evidence="2 3" key="1">
    <citation type="submission" date="2023-03" db="EMBL/GenBank/DDBJ databases">
        <title>Paludisphaera mucosa sp. nov. a novel planctomycete from northern fen.</title>
        <authorList>
            <person name="Ivanova A."/>
        </authorList>
    </citation>
    <scope>NUCLEOTIDE SEQUENCE [LARGE SCALE GENOMIC DNA]</scope>
    <source>
        <strain evidence="2 3">Pla2</strain>
    </source>
</reference>
<protein>
    <submittedName>
        <fullName evidence="2">DNA polymerase</fullName>
    </submittedName>
</protein>
<evidence type="ECO:0000259" key="1">
    <source>
        <dbReference type="SMART" id="SM00482"/>
    </source>
</evidence>
<sequence length="687" mass="78487">MRLLDQDRSRDGGSVHVKRFYHKFVEGLETYANYKLKDVVPRLTGIVLIHFEGLIDQESYGRHRRYLKSDLVGDAELYDHLMGRLAGWRRVRLRGYHRAVCAPITPVLVEMRMTGVAVDAGEIDRQVARLEGVLQRLDAMHESDFGRRVRSNIQAAGWLWGELKLEAKRRRKSDGKPSLDVEHFKLLKTAYEGRPDVLRSLTIIGEMRQAEALLTRIRPFGKHIDPDGRVRSDMVDRLATGRIVAQRPNLQAMAKPVTIGWDDEAKARFLEVPRLSHEELTFRSRDVLVASPGFKLVTMDLAQADVRVLAHEVDTCKLDRLRHTRGLRRGRAVRLGHGDPTFDRIYEGRLDKRNPYWEPKRPRGPKRMDFDPSLGSDLARDFKTTTSDFYSVAATKMLGKRIDKRTNPTERNRCKEAVLSVVNLMGATSLGKKLGVTTDVAKTCPERFESTYPNEIAFRRLIEHSIAVTGRTSTFMGRERTDSAHHWLVNEKLVEAKVQTGGAWYWILAAPVDPRRHVLTFHLHEVWECRRDGSKGETIYTARENRVRRSCGLLCKPNLEYYLPYRNVSWRSIRAVRTATEQVDYMGLDKVCRGLFNAICQGRTADIVKWQMIRVQPILGKYGARLLLQIHDELVFEVPDGSVAAFKDEAVADLSVVPGFSVPLVLEPKWGERVAVGFLRNRRLAAA</sequence>
<dbReference type="PANTHER" id="PTHR10133">
    <property type="entry name" value="DNA POLYMERASE I"/>
    <property type="match status" value="1"/>
</dbReference>
<dbReference type="Pfam" id="PF00476">
    <property type="entry name" value="DNA_pol_A"/>
    <property type="match status" value="2"/>
</dbReference>
<dbReference type="SMART" id="SM00482">
    <property type="entry name" value="POLAc"/>
    <property type="match status" value="1"/>
</dbReference>